<evidence type="ECO:0000313" key="3">
    <source>
        <dbReference type="EMBL" id="OUC95748.1"/>
    </source>
</evidence>
<dbReference type="InterPro" id="IPR029058">
    <property type="entry name" value="AB_hydrolase_fold"/>
</dbReference>
<dbReference type="PANTHER" id="PTHR22946">
    <property type="entry name" value="DIENELACTONE HYDROLASE DOMAIN-CONTAINING PROTEIN-RELATED"/>
    <property type="match status" value="1"/>
</dbReference>
<protein>
    <recommendedName>
        <fullName evidence="5">Alpha/beta hydrolase</fullName>
    </recommendedName>
</protein>
<dbReference type="InterPro" id="IPR010520">
    <property type="entry name" value="FrsA-like"/>
</dbReference>
<dbReference type="GO" id="GO:0016787">
    <property type="term" value="F:hydrolase activity"/>
    <property type="evidence" value="ECO:0007669"/>
    <property type="project" value="UniProtKB-KW"/>
</dbReference>
<keyword evidence="2" id="KW-0378">Hydrolase</keyword>
<dbReference type="Pfam" id="PF06500">
    <property type="entry name" value="FrsA-like"/>
    <property type="match status" value="1"/>
</dbReference>
<comment type="similarity">
    <text evidence="1">Belongs to the AB hydrolase superfamily.</text>
</comment>
<comment type="caution">
    <text evidence="3">The sequence shown here is derived from an EMBL/GenBank/DDBJ whole genome shotgun (WGS) entry which is preliminary data.</text>
</comment>
<dbReference type="Gene3D" id="3.40.50.1820">
    <property type="entry name" value="alpha/beta hydrolase"/>
    <property type="match status" value="1"/>
</dbReference>
<evidence type="ECO:0000256" key="1">
    <source>
        <dbReference type="ARBA" id="ARBA00008645"/>
    </source>
</evidence>
<reference evidence="3 4" key="1">
    <citation type="submission" date="2017-05" db="EMBL/GenBank/DDBJ databases">
        <title>Biotechnological potential of actinobacteria isolated from South African environments.</title>
        <authorList>
            <person name="Le Roes-Hill M."/>
            <person name="Prins A."/>
            <person name="Durrell K.A."/>
        </authorList>
    </citation>
    <scope>NUCLEOTIDE SEQUENCE [LARGE SCALE GENOMIC DNA]</scope>
    <source>
        <strain evidence="3 4">HMC13</strain>
    </source>
</reference>
<dbReference type="SUPFAM" id="SSF53474">
    <property type="entry name" value="alpha/beta-Hydrolases"/>
    <property type="match status" value="1"/>
</dbReference>
<evidence type="ECO:0008006" key="5">
    <source>
        <dbReference type="Google" id="ProtNLM"/>
    </source>
</evidence>
<organism evidence="3 4">
    <name type="scientific">Streptomyces swartbergensis</name>
    <dbReference type="NCBI Taxonomy" id="487165"/>
    <lineage>
        <taxon>Bacteria</taxon>
        <taxon>Bacillati</taxon>
        <taxon>Actinomycetota</taxon>
        <taxon>Actinomycetes</taxon>
        <taxon>Kitasatosporales</taxon>
        <taxon>Streptomycetaceae</taxon>
        <taxon>Streptomyces</taxon>
    </lineage>
</organism>
<dbReference type="PANTHER" id="PTHR22946:SF12">
    <property type="entry name" value="CONIDIAL PIGMENT BIOSYNTHESIS PROTEIN AYG1 (AFU_ORTHOLOGUE AFUA_2G17550)"/>
    <property type="match status" value="1"/>
</dbReference>
<proteinExistence type="inferred from homology"/>
<dbReference type="EMBL" id="NGFN01000289">
    <property type="protein sequence ID" value="OUC95748.1"/>
    <property type="molecule type" value="Genomic_DNA"/>
</dbReference>
<dbReference type="AlphaFoldDB" id="A0A243RLR0"/>
<name>A0A243RLR0_9ACTN</name>
<sequence>MRPSVPLNWRATPMPFTFSVDPAELIEERTPQWVLSGIDPAVLDQMSRRIRDLWADGPGGWAHEWSLLAEQAEKDGDALRASGLYGIAKFPVLGNAAHARAYDNHLRTFRQASVGFEVPFERQVIGVRFRGQVAQVPVHLYLPENLPADAPVVLVFSGVDTWKAEVHPTAVATAQMVGARVATVDMAGTGESPVANGPDGEQYIGGVIDWLRRRFPEARRVGTVGFSFAGHWTVKLALLGTVDAAVSIGGLIDTAFSPEAVARLRFGMPGIFGNSLRLDAELSRAELAAAMGPFSLRAQGLLDDWGSDPVPLLYVNGAEDQHIPADDAKPLEARPNTVVRLVPNATHCALQEAQELIPWSLQWLGDRLA</sequence>
<accession>A0A243RLR0</accession>
<dbReference type="Proteomes" id="UP000195105">
    <property type="component" value="Unassembled WGS sequence"/>
</dbReference>
<gene>
    <name evidence="3" type="ORF">CA983_32875</name>
</gene>
<dbReference type="CDD" id="cd11685">
    <property type="entry name" value="UEV_TSG101-like"/>
    <property type="match status" value="1"/>
</dbReference>
<evidence type="ECO:0000256" key="2">
    <source>
        <dbReference type="ARBA" id="ARBA00022801"/>
    </source>
</evidence>
<keyword evidence="4" id="KW-1185">Reference proteome</keyword>
<evidence type="ECO:0000313" key="4">
    <source>
        <dbReference type="Proteomes" id="UP000195105"/>
    </source>
</evidence>
<dbReference type="InterPro" id="IPR050261">
    <property type="entry name" value="FrsA_esterase"/>
</dbReference>